<dbReference type="InterPro" id="IPR037175">
    <property type="entry name" value="KFase_sf"/>
</dbReference>
<dbReference type="GO" id="GO:0046872">
    <property type="term" value="F:metal ion binding"/>
    <property type="evidence" value="ECO:0007669"/>
    <property type="project" value="UniProtKB-KW"/>
</dbReference>
<dbReference type="GO" id="GO:0019441">
    <property type="term" value="P:L-tryptophan catabolic process to kynurenine"/>
    <property type="evidence" value="ECO:0007669"/>
    <property type="project" value="UniProtKB-UniRule"/>
</dbReference>
<dbReference type="InterPro" id="IPR007325">
    <property type="entry name" value="KFase/CYL"/>
</dbReference>
<proteinExistence type="predicted"/>
<gene>
    <name evidence="11" type="primary">kynB</name>
    <name evidence="11" type="ORF">DK847_05705</name>
</gene>
<accession>A0A2W2AWV1</accession>
<comment type="subunit">
    <text evidence="3">Homodimer.</text>
</comment>
<dbReference type="EC" id="3.5.1.9" evidence="10"/>
<evidence type="ECO:0000313" key="12">
    <source>
        <dbReference type="Proteomes" id="UP000248795"/>
    </source>
</evidence>
<dbReference type="EMBL" id="QKVK01000002">
    <property type="protein sequence ID" value="PZF78222.1"/>
    <property type="molecule type" value="Genomic_DNA"/>
</dbReference>
<comment type="cofactor">
    <cofactor evidence="1">
        <name>Zn(2+)</name>
        <dbReference type="ChEBI" id="CHEBI:29105"/>
    </cofactor>
</comment>
<dbReference type="InterPro" id="IPR017484">
    <property type="entry name" value="Kynurenine_formamidase_bac"/>
</dbReference>
<dbReference type="NCBIfam" id="TIGR03035">
    <property type="entry name" value="trp_arylform"/>
    <property type="match status" value="1"/>
</dbReference>
<dbReference type="SUPFAM" id="SSF102198">
    <property type="entry name" value="Putative cyclase"/>
    <property type="match status" value="1"/>
</dbReference>
<dbReference type="PANTHER" id="PTHR31118:SF32">
    <property type="entry name" value="KYNURENINE FORMAMIDASE"/>
    <property type="match status" value="1"/>
</dbReference>
<reference evidence="12" key="1">
    <citation type="submission" date="2018-06" db="EMBL/GenBank/DDBJ databases">
        <title>Aestuariibacter litoralis strain KCTC 52945T.</title>
        <authorList>
            <person name="Li X."/>
            <person name="Salam N."/>
            <person name="Li J.-L."/>
            <person name="Chen Y.-M."/>
            <person name="Yang Z.-W."/>
            <person name="Zhang L.-Y."/>
            <person name="Han M.-X."/>
            <person name="Xiao M."/>
            <person name="Li W.-J."/>
        </authorList>
    </citation>
    <scope>NUCLEOTIDE SEQUENCE [LARGE SCALE GENOMIC DNA]</scope>
    <source>
        <strain evidence="12">KCTC 52945</strain>
    </source>
</reference>
<evidence type="ECO:0000256" key="7">
    <source>
        <dbReference type="ARBA" id="ARBA00023079"/>
    </source>
</evidence>
<dbReference type="Gene3D" id="3.50.30.50">
    <property type="entry name" value="Putative cyclase"/>
    <property type="match status" value="1"/>
</dbReference>
<evidence type="ECO:0000256" key="9">
    <source>
        <dbReference type="ARBA" id="ARBA00060547"/>
    </source>
</evidence>
<evidence type="ECO:0000256" key="1">
    <source>
        <dbReference type="ARBA" id="ARBA00001947"/>
    </source>
</evidence>
<dbReference type="AlphaFoldDB" id="A0A2W2AWV1"/>
<name>A0A2W2AWV1_9HYPH</name>
<evidence type="ECO:0000256" key="2">
    <source>
        <dbReference type="ARBA" id="ARBA00002204"/>
    </source>
</evidence>
<keyword evidence="6" id="KW-0862">Zinc</keyword>
<keyword evidence="4" id="KW-0479">Metal-binding</keyword>
<evidence type="ECO:0000256" key="4">
    <source>
        <dbReference type="ARBA" id="ARBA00022723"/>
    </source>
</evidence>
<keyword evidence="7" id="KW-0823">Tryptophan catabolism</keyword>
<comment type="function">
    <text evidence="2">Catalyzes the hydrolysis of N-formyl-L-kynurenine to L-kynurenine, the second step in the kynurenine pathway of tryptophan degradation.</text>
</comment>
<sequence>MAGFPGDAAYAEGWTFRLGPDCPVNVSRVSFSVHCGTHADAPLHYDAQGAAAAALPLEPYIGPCRVIDARGAGPVCEPAQIAAALTDAPPRILLRLMDRLDPKVWPTGFRALAPETVDLLASKGVRLVGIDTPSVDPETSKTLAAHHACRAADMRILENLVLSYVEPGDYELIALPLKFENLDASPVRAVLRR</sequence>
<evidence type="ECO:0000313" key="11">
    <source>
        <dbReference type="EMBL" id="PZF78222.1"/>
    </source>
</evidence>
<dbReference type="Pfam" id="PF04199">
    <property type="entry name" value="Cyclase"/>
    <property type="match status" value="1"/>
</dbReference>
<evidence type="ECO:0000256" key="6">
    <source>
        <dbReference type="ARBA" id="ARBA00022833"/>
    </source>
</evidence>
<keyword evidence="5" id="KW-0378">Hydrolase</keyword>
<comment type="caution">
    <text evidence="11">The sequence shown here is derived from an EMBL/GenBank/DDBJ whole genome shotgun (WGS) entry which is preliminary data.</text>
</comment>
<comment type="catalytic activity">
    <reaction evidence="8">
        <text>N-formyl-L-kynurenine + H2O = L-kynurenine + formate + H(+)</text>
        <dbReference type="Rhea" id="RHEA:13009"/>
        <dbReference type="ChEBI" id="CHEBI:15377"/>
        <dbReference type="ChEBI" id="CHEBI:15378"/>
        <dbReference type="ChEBI" id="CHEBI:15740"/>
        <dbReference type="ChEBI" id="CHEBI:57959"/>
        <dbReference type="ChEBI" id="CHEBI:58629"/>
        <dbReference type="EC" id="3.5.1.9"/>
    </reaction>
</comment>
<evidence type="ECO:0000256" key="8">
    <source>
        <dbReference type="ARBA" id="ARBA00048496"/>
    </source>
</evidence>
<evidence type="ECO:0000256" key="10">
    <source>
        <dbReference type="NCBIfam" id="TIGR03035"/>
    </source>
</evidence>
<dbReference type="FunFam" id="3.50.30.50:FF:000001">
    <property type="entry name" value="Kynurenine formamidase"/>
    <property type="match status" value="1"/>
</dbReference>
<protein>
    <recommendedName>
        <fullName evidence="10">Arylformamidase</fullName>
        <ecNumber evidence="10">3.5.1.9</ecNumber>
    </recommendedName>
</protein>
<evidence type="ECO:0000256" key="3">
    <source>
        <dbReference type="ARBA" id="ARBA00011738"/>
    </source>
</evidence>
<evidence type="ECO:0000256" key="5">
    <source>
        <dbReference type="ARBA" id="ARBA00022801"/>
    </source>
</evidence>
<dbReference type="GO" id="GO:0004061">
    <property type="term" value="F:arylformamidase activity"/>
    <property type="evidence" value="ECO:0007669"/>
    <property type="project" value="UniProtKB-UniRule"/>
</dbReference>
<dbReference type="PANTHER" id="PTHR31118">
    <property type="entry name" value="CYCLASE-LIKE PROTEIN 2"/>
    <property type="match status" value="1"/>
</dbReference>
<dbReference type="Proteomes" id="UP000248795">
    <property type="component" value="Unassembled WGS sequence"/>
</dbReference>
<dbReference type="GO" id="GO:0004328">
    <property type="term" value="F:formamidase activity"/>
    <property type="evidence" value="ECO:0007669"/>
    <property type="project" value="InterPro"/>
</dbReference>
<comment type="pathway">
    <text evidence="9">Amino-acid degradation; L-tryptophan degradation via kynurenine pathway; L-kynurenine from L-tryptophan: step 2/2.</text>
</comment>
<organism evidence="11 12">
    <name type="scientific">Aestuariivirga litoralis</name>
    <dbReference type="NCBI Taxonomy" id="2650924"/>
    <lineage>
        <taxon>Bacteria</taxon>
        <taxon>Pseudomonadati</taxon>
        <taxon>Pseudomonadota</taxon>
        <taxon>Alphaproteobacteria</taxon>
        <taxon>Hyphomicrobiales</taxon>
        <taxon>Aestuariivirgaceae</taxon>
        <taxon>Aestuariivirga</taxon>
    </lineage>
</organism>
<keyword evidence="12" id="KW-1185">Reference proteome</keyword>